<evidence type="ECO:0000256" key="1">
    <source>
        <dbReference type="SAM" id="Phobius"/>
    </source>
</evidence>
<dbReference type="EMBL" id="LR217692">
    <property type="protein sequence ID" value="VFP77622.1"/>
    <property type="molecule type" value="Genomic_DNA"/>
</dbReference>
<sequence>MKLYSYIQSSLTNNILHGTINYLSYTYKIGNLCIFFLLFILGIFLLKKIKLFCFTNTCRNRMYITDKIYLSPSQYFCILHVEKFRFLLSITANSIRVIQTLPDSKEIVLKKNKPCLGYIKLLNILKSTFFWFR</sequence>
<gene>
    <name evidence="2" type="primary">fliO</name>
    <name evidence="2" type="ORF">BUCISPPS3390_052</name>
</gene>
<keyword evidence="2" id="KW-0969">Cilium</keyword>
<dbReference type="AlphaFoldDB" id="A0A451CWF5"/>
<proteinExistence type="predicted"/>
<dbReference type="RefSeq" id="WP_154060672.1">
    <property type="nucleotide sequence ID" value="NZ_LR217692.1"/>
</dbReference>
<organism evidence="2 3">
    <name type="scientific">Buchnera aphidicola</name>
    <name type="common">Cinara cf. splendens/pseudotsugae 3390</name>
    <dbReference type="NCBI Taxonomy" id="2518980"/>
    <lineage>
        <taxon>Bacteria</taxon>
        <taxon>Pseudomonadati</taxon>
        <taxon>Pseudomonadota</taxon>
        <taxon>Gammaproteobacteria</taxon>
        <taxon>Enterobacterales</taxon>
        <taxon>Erwiniaceae</taxon>
        <taxon>Buchnera</taxon>
    </lineage>
</organism>
<keyword evidence="1" id="KW-0812">Transmembrane</keyword>
<accession>A0A451CWF5</accession>
<dbReference type="Proteomes" id="UP000294466">
    <property type="component" value="Chromosome"/>
</dbReference>
<protein>
    <submittedName>
        <fullName evidence="2">Flagellar protein FliO, partial</fullName>
    </submittedName>
</protein>
<keyword evidence="2" id="KW-0282">Flagellum</keyword>
<keyword evidence="1" id="KW-0472">Membrane</keyword>
<dbReference type="OrthoDB" id="6554121at2"/>
<evidence type="ECO:0000313" key="3">
    <source>
        <dbReference type="Proteomes" id="UP000294466"/>
    </source>
</evidence>
<evidence type="ECO:0000313" key="2">
    <source>
        <dbReference type="EMBL" id="VFP77622.1"/>
    </source>
</evidence>
<reference evidence="2 3" key="1">
    <citation type="submission" date="2019-02" db="EMBL/GenBank/DDBJ databases">
        <authorList>
            <person name="Manzano-Marin A."/>
            <person name="Manzano-Marin A."/>
        </authorList>
    </citation>
    <scope>NUCLEOTIDE SEQUENCE [LARGE SCALE GENOMIC DNA]</scope>
    <source>
        <strain evidence="2 3">BuCisplendens/pseudotsugae</strain>
    </source>
</reference>
<feature type="transmembrane region" description="Helical" evidence="1">
    <location>
        <begin position="29"/>
        <end position="46"/>
    </location>
</feature>
<name>A0A451CWF5_9GAMM</name>
<keyword evidence="1" id="KW-1133">Transmembrane helix</keyword>
<keyword evidence="2" id="KW-0966">Cell projection</keyword>